<evidence type="ECO:0000313" key="2">
    <source>
        <dbReference type="Proteomes" id="UP001158576"/>
    </source>
</evidence>
<name>A0ABN7S163_OIKDI</name>
<accession>A0ABN7S163</accession>
<protein>
    <submittedName>
        <fullName evidence="1">Oidioi.mRNA.OKI2018_I69.PAR.g11384.t1.cds</fullName>
    </submittedName>
</protein>
<dbReference type="InterPro" id="IPR033602">
    <property type="entry name" value="CIMAP3"/>
</dbReference>
<evidence type="ECO:0000313" key="1">
    <source>
        <dbReference type="EMBL" id="CAG5086858.1"/>
    </source>
</evidence>
<dbReference type="PANTHER" id="PTHR31508">
    <property type="entry name" value="PROTEIN PITCHFORK"/>
    <property type="match status" value="1"/>
</dbReference>
<dbReference type="EMBL" id="OU015568">
    <property type="protein sequence ID" value="CAG5086858.1"/>
    <property type="molecule type" value="Genomic_DNA"/>
</dbReference>
<gene>
    <name evidence="1" type="ORF">OKIOD_LOCUS2942</name>
</gene>
<proteinExistence type="predicted"/>
<dbReference type="PANTHER" id="PTHR31508:SF2">
    <property type="entry name" value="PROTEIN PITCHFORK"/>
    <property type="match status" value="1"/>
</dbReference>
<organism evidence="1 2">
    <name type="scientific">Oikopleura dioica</name>
    <name type="common">Tunicate</name>
    <dbReference type="NCBI Taxonomy" id="34765"/>
    <lineage>
        <taxon>Eukaryota</taxon>
        <taxon>Metazoa</taxon>
        <taxon>Chordata</taxon>
        <taxon>Tunicata</taxon>
        <taxon>Appendicularia</taxon>
        <taxon>Copelata</taxon>
        <taxon>Oikopleuridae</taxon>
        <taxon>Oikopleura</taxon>
    </lineage>
</organism>
<reference evidence="1 2" key="1">
    <citation type="submission" date="2021-04" db="EMBL/GenBank/DDBJ databases">
        <authorList>
            <person name="Bliznina A."/>
        </authorList>
    </citation>
    <scope>NUCLEOTIDE SEQUENCE [LARGE SCALE GENOMIC DNA]</scope>
</reference>
<dbReference type="Proteomes" id="UP001158576">
    <property type="component" value="Chromosome PAR"/>
</dbReference>
<sequence length="237" mass="28027">MYPFDTPFDFLGNRIVPIRGTPNCSPANYHPLQKNIAYESKHFHCSTKGYSCRARTESRFRPPFHTKTPRVTKYFPKQKELSYQASNLICSKKGYSCGARTEERFRLPFHTVTPAAKYQPIISEPRKFKPAKKPFNSSEPRQMRFRNNITFPYYADEDIYSDDETPDIGALSCTPGVGRYDHDVERDRQVAKKWKRAFMKPELPSKSYMKSIRNIEMVEDRVMRKYQKHLNYMKLFY</sequence>
<keyword evidence="2" id="KW-1185">Reference proteome</keyword>